<dbReference type="AlphaFoldDB" id="A0AAN9A285"/>
<evidence type="ECO:0000313" key="2">
    <source>
        <dbReference type="EMBL" id="KAK7072413.1"/>
    </source>
</evidence>
<keyword evidence="3" id="KW-1185">Reference proteome</keyword>
<accession>A0AAN9A285</accession>
<evidence type="ECO:0000256" key="1">
    <source>
        <dbReference type="SAM" id="MobiDB-lite"/>
    </source>
</evidence>
<feature type="compositionally biased region" description="Polar residues" evidence="1">
    <location>
        <begin position="130"/>
        <end position="139"/>
    </location>
</feature>
<evidence type="ECO:0000313" key="3">
    <source>
        <dbReference type="Proteomes" id="UP001381693"/>
    </source>
</evidence>
<name>A0AAN9A285_HALRR</name>
<sequence>MTLHPSTHSPCAVGHSRLLVQLLQLFTPRQINSTPFLFTRRSNNGTRWPSSCRLHRHSLMTSLPTVAIRVTGPEPLDAQPRRCNASIAIRLATTTDVTKKEDKSQDNSPGFGRAPPSPGKKHGNCRHLISGSTNRSPQPINVHLLYDDRTSRLHMSL</sequence>
<proteinExistence type="predicted"/>
<gene>
    <name evidence="2" type="ORF">SK128_014192</name>
</gene>
<organism evidence="2 3">
    <name type="scientific">Halocaridina rubra</name>
    <name type="common">Hawaiian red shrimp</name>
    <dbReference type="NCBI Taxonomy" id="373956"/>
    <lineage>
        <taxon>Eukaryota</taxon>
        <taxon>Metazoa</taxon>
        <taxon>Ecdysozoa</taxon>
        <taxon>Arthropoda</taxon>
        <taxon>Crustacea</taxon>
        <taxon>Multicrustacea</taxon>
        <taxon>Malacostraca</taxon>
        <taxon>Eumalacostraca</taxon>
        <taxon>Eucarida</taxon>
        <taxon>Decapoda</taxon>
        <taxon>Pleocyemata</taxon>
        <taxon>Caridea</taxon>
        <taxon>Atyoidea</taxon>
        <taxon>Atyidae</taxon>
        <taxon>Halocaridina</taxon>
    </lineage>
</organism>
<feature type="region of interest" description="Disordered" evidence="1">
    <location>
        <begin position="94"/>
        <end position="141"/>
    </location>
</feature>
<comment type="caution">
    <text evidence="2">The sequence shown here is derived from an EMBL/GenBank/DDBJ whole genome shotgun (WGS) entry which is preliminary data.</text>
</comment>
<reference evidence="2 3" key="1">
    <citation type="submission" date="2023-11" db="EMBL/GenBank/DDBJ databases">
        <title>Halocaridina rubra genome assembly.</title>
        <authorList>
            <person name="Smith C."/>
        </authorList>
    </citation>
    <scope>NUCLEOTIDE SEQUENCE [LARGE SCALE GENOMIC DNA]</scope>
    <source>
        <strain evidence="2">EP-1</strain>
        <tissue evidence="2">Whole</tissue>
    </source>
</reference>
<protein>
    <submittedName>
        <fullName evidence="2">Uncharacterized protein</fullName>
    </submittedName>
</protein>
<dbReference type="EMBL" id="JAXCGZ010013504">
    <property type="protein sequence ID" value="KAK7072413.1"/>
    <property type="molecule type" value="Genomic_DNA"/>
</dbReference>
<dbReference type="Proteomes" id="UP001381693">
    <property type="component" value="Unassembled WGS sequence"/>
</dbReference>